<dbReference type="Proteomes" id="UP000032160">
    <property type="component" value="Chromosome I"/>
</dbReference>
<name>X5MGY1_9HYPH</name>
<feature type="coiled-coil region" evidence="1">
    <location>
        <begin position="8"/>
        <end position="42"/>
    </location>
</feature>
<dbReference type="InterPro" id="IPR046367">
    <property type="entry name" value="GapR-like_DNA-bd"/>
</dbReference>
<dbReference type="OrthoDB" id="9813793at2"/>
<dbReference type="GO" id="GO:0003677">
    <property type="term" value="F:DNA binding"/>
    <property type="evidence" value="ECO:0007669"/>
    <property type="project" value="InterPro"/>
</dbReference>
<keyword evidence="4" id="KW-1185">Reference proteome</keyword>
<accession>X5MGY1</accession>
<dbReference type="Pfam" id="PF10073">
    <property type="entry name" value="GapR_DNA-bd"/>
    <property type="match status" value="1"/>
</dbReference>
<evidence type="ECO:0000313" key="4">
    <source>
        <dbReference type="Proteomes" id="UP000032160"/>
    </source>
</evidence>
<keyword evidence="1" id="KW-0175">Coiled coil</keyword>
<proteinExistence type="predicted"/>
<feature type="domain" description="GapR-like DNA-binding" evidence="2">
    <location>
        <begin position="11"/>
        <end position="81"/>
    </location>
</feature>
<evidence type="ECO:0000256" key="1">
    <source>
        <dbReference type="SAM" id="Coils"/>
    </source>
</evidence>
<sequence>MVAKQGHNSGAEGQLRALVSRVERIEEEITGLNADKADVYREARGMGFDVKALRQCMSERKQDPEAFHERRSIVDLYHSILRGKSGTAVATRVRTREGGDT</sequence>
<organism evidence="3 4">
    <name type="scientific">Candidatus Phaeomarinibacter ectocarpi</name>
    <dbReference type="NCBI Taxonomy" id="1458461"/>
    <lineage>
        <taxon>Bacteria</taxon>
        <taxon>Pseudomonadati</taxon>
        <taxon>Pseudomonadota</taxon>
        <taxon>Alphaproteobacteria</taxon>
        <taxon>Hyphomicrobiales</taxon>
        <taxon>Parvibaculaceae</taxon>
        <taxon>Candidatus Phaeomarinibacter</taxon>
    </lineage>
</organism>
<evidence type="ECO:0000259" key="2">
    <source>
        <dbReference type="Pfam" id="PF10073"/>
    </source>
</evidence>
<protein>
    <recommendedName>
        <fullName evidence="2">GapR-like DNA-binding domain-containing protein</fullName>
    </recommendedName>
</protein>
<dbReference type="KEGG" id="pect:BN1012_Phect2621"/>
<dbReference type="AlphaFoldDB" id="X5MGY1"/>
<dbReference type="EMBL" id="HG966617">
    <property type="protein sequence ID" value="CDO60834.1"/>
    <property type="molecule type" value="Genomic_DNA"/>
</dbReference>
<dbReference type="STRING" id="1458461.BN1012_Phect2621"/>
<reference evidence="3 4" key="1">
    <citation type="journal article" date="2014" name="Front. Genet.">
        <title>Genome and metabolic network of "Candidatus Phaeomarinobacter ectocarpi" Ec32, a new candidate genus of Alphaproteobacteria frequently associated with brown algae.</title>
        <authorList>
            <person name="Dittami S.M."/>
            <person name="Barbeyron T."/>
            <person name="Boyen C."/>
            <person name="Cambefort J."/>
            <person name="Collet G."/>
            <person name="Delage L."/>
            <person name="Gobet A."/>
            <person name="Groisillier A."/>
            <person name="Leblanc C."/>
            <person name="Michel G."/>
            <person name="Scornet D."/>
            <person name="Siegel A."/>
            <person name="Tapia J.E."/>
            <person name="Tonon T."/>
        </authorList>
    </citation>
    <scope>NUCLEOTIDE SEQUENCE [LARGE SCALE GENOMIC DNA]</scope>
    <source>
        <strain evidence="3 4">Ec32</strain>
    </source>
</reference>
<dbReference type="HOGENOM" id="CLU_158651_3_0_5"/>
<dbReference type="RefSeq" id="WP_043948786.1">
    <property type="nucleotide sequence ID" value="NZ_HG966617.1"/>
</dbReference>
<evidence type="ECO:0000313" key="3">
    <source>
        <dbReference type="EMBL" id="CDO60834.1"/>
    </source>
</evidence>
<gene>
    <name evidence="3" type="ORF">BN1012_Phect2621</name>
</gene>